<accession>A0A0F9C131</accession>
<evidence type="ECO:0000259" key="1">
    <source>
        <dbReference type="Pfam" id="PF00085"/>
    </source>
</evidence>
<feature type="domain" description="Thioredoxin" evidence="1">
    <location>
        <begin position="4"/>
        <end position="54"/>
    </location>
</feature>
<evidence type="ECO:0000313" key="2">
    <source>
        <dbReference type="EMBL" id="KKL27869.1"/>
    </source>
</evidence>
<dbReference type="Pfam" id="PF00085">
    <property type="entry name" value="Thioredoxin"/>
    <property type="match status" value="1"/>
</dbReference>
<proteinExistence type="predicted"/>
<organism evidence="2">
    <name type="scientific">marine sediment metagenome</name>
    <dbReference type="NCBI Taxonomy" id="412755"/>
    <lineage>
        <taxon>unclassified sequences</taxon>
        <taxon>metagenomes</taxon>
        <taxon>ecological metagenomes</taxon>
    </lineage>
</organism>
<dbReference type="AlphaFoldDB" id="A0A0F9C131"/>
<name>A0A0F9C131_9ZZZZ</name>
<gene>
    <name evidence="2" type="ORF">LCGC14_2380820</name>
</gene>
<sequence>DTGVSFRKIDVDTDHITPEKYRVLSVPSFILVEDDQEISRAVGAQTGKELSAALAL</sequence>
<dbReference type="Gene3D" id="3.40.30.10">
    <property type="entry name" value="Glutaredoxin"/>
    <property type="match status" value="1"/>
</dbReference>
<protein>
    <recommendedName>
        <fullName evidence="1">Thioredoxin domain-containing protein</fullName>
    </recommendedName>
</protein>
<dbReference type="SUPFAM" id="SSF52833">
    <property type="entry name" value="Thioredoxin-like"/>
    <property type="match status" value="1"/>
</dbReference>
<dbReference type="InterPro" id="IPR036249">
    <property type="entry name" value="Thioredoxin-like_sf"/>
</dbReference>
<dbReference type="InterPro" id="IPR013766">
    <property type="entry name" value="Thioredoxin_domain"/>
</dbReference>
<reference evidence="2" key="1">
    <citation type="journal article" date="2015" name="Nature">
        <title>Complex archaea that bridge the gap between prokaryotes and eukaryotes.</title>
        <authorList>
            <person name="Spang A."/>
            <person name="Saw J.H."/>
            <person name="Jorgensen S.L."/>
            <person name="Zaremba-Niedzwiedzka K."/>
            <person name="Martijn J."/>
            <person name="Lind A.E."/>
            <person name="van Eijk R."/>
            <person name="Schleper C."/>
            <person name="Guy L."/>
            <person name="Ettema T.J."/>
        </authorList>
    </citation>
    <scope>NUCLEOTIDE SEQUENCE</scope>
</reference>
<dbReference type="CDD" id="cd02947">
    <property type="entry name" value="TRX_family"/>
    <property type="match status" value="1"/>
</dbReference>
<dbReference type="EMBL" id="LAZR01035305">
    <property type="protein sequence ID" value="KKL27869.1"/>
    <property type="molecule type" value="Genomic_DNA"/>
</dbReference>
<feature type="non-terminal residue" evidence="2">
    <location>
        <position position="1"/>
    </location>
</feature>
<comment type="caution">
    <text evidence="2">The sequence shown here is derived from an EMBL/GenBank/DDBJ whole genome shotgun (WGS) entry which is preliminary data.</text>
</comment>